<name>A0AAD5JL71_9FUNG</name>
<reference evidence="2" key="2">
    <citation type="submission" date="2023-02" db="EMBL/GenBank/DDBJ databases">
        <authorList>
            <consortium name="DOE Joint Genome Institute"/>
            <person name="Mondo S.J."/>
            <person name="Chang Y."/>
            <person name="Wang Y."/>
            <person name="Ahrendt S."/>
            <person name="Andreopoulos W."/>
            <person name="Barry K."/>
            <person name="Beard J."/>
            <person name="Benny G.L."/>
            <person name="Blankenship S."/>
            <person name="Bonito G."/>
            <person name="Cuomo C."/>
            <person name="Desiro A."/>
            <person name="Gervers K.A."/>
            <person name="Hundley H."/>
            <person name="Kuo A."/>
            <person name="LaButti K."/>
            <person name="Lang B.F."/>
            <person name="Lipzen A."/>
            <person name="O'Donnell K."/>
            <person name="Pangilinan J."/>
            <person name="Reynolds N."/>
            <person name="Sandor L."/>
            <person name="Smith M.W."/>
            <person name="Tsang A."/>
            <person name="Grigoriev I.V."/>
            <person name="Stajich J.E."/>
            <person name="Spatafora J.W."/>
        </authorList>
    </citation>
    <scope>NUCLEOTIDE SEQUENCE</scope>
    <source>
        <strain evidence="2">RSA 2281</strain>
    </source>
</reference>
<proteinExistence type="predicted"/>
<comment type="caution">
    <text evidence="2">The sequence shown here is derived from an EMBL/GenBank/DDBJ whole genome shotgun (WGS) entry which is preliminary data.</text>
</comment>
<feature type="domain" description="PPM-type phosphatase" evidence="1">
    <location>
        <begin position="77"/>
        <end position="435"/>
    </location>
</feature>
<gene>
    <name evidence="2" type="ORF">BDA99DRAFT_530524</name>
</gene>
<organism evidence="2 3">
    <name type="scientific">Phascolomyces articulosus</name>
    <dbReference type="NCBI Taxonomy" id="60185"/>
    <lineage>
        <taxon>Eukaryota</taxon>
        <taxon>Fungi</taxon>
        <taxon>Fungi incertae sedis</taxon>
        <taxon>Mucoromycota</taxon>
        <taxon>Mucoromycotina</taxon>
        <taxon>Mucoromycetes</taxon>
        <taxon>Mucorales</taxon>
        <taxon>Lichtheimiaceae</taxon>
        <taxon>Phascolomyces</taxon>
    </lineage>
</organism>
<dbReference type="SMART" id="SM00332">
    <property type="entry name" value="PP2Cc"/>
    <property type="match status" value="1"/>
</dbReference>
<dbReference type="PROSITE" id="PS51746">
    <property type="entry name" value="PPM_2"/>
    <property type="match status" value="1"/>
</dbReference>
<dbReference type="GO" id="GO:0005739">
    <property type="term" value="C:mitochondrion"/>
    <property type="evidence" value="ECO:0007669"/>
    <property type="project" value="TreeGrafter"/>
</dbReference>
<dbReference type="EMBL" id="JAIXMP010000073">
    <property type="protein sequence ID" value="KAI9243405.1"/>
    <property type="molecule type" value="Genomic_DNA"/>
</dbReference>
<dbReference type="GO" id="GO:0004741">
    <property type="term" value="F:[pyruvate dehydrogenase (acetyl-transferring)]-phosphatase activity"/>
    <property type="evidence" value="ECO:0007669"/>
    <property type="project" value="TreeGrafter"/>
</dbReference>
<dbReference type="Gene3D" id="3.60.40.10">
    <property type="entry name" value="PPM-type phosphatase domain"/>
    <property type="match status" value="1"/>
</dbReference>
<evidence type="ECO:0000313" key="3">
    <source>
        <dbReference type="Proteomes" id="UP001209540"/>
    </source>
</evidence>
<dbReference type="InterPro" id="IPR001932">
    <property type="entry name" value="PPM-type_phosphatase-like_dom"/>
</dbReference>
<reference evidence="2" key="1">
    <citation type="journal article" date="2022" name="IScience">
        <title>Evolution of zygomycete secretomes and the origins of terrestrial fungal ecologies.</title>
        <authorList>
            <person name="Chang Y."/>
            <person name="Wang Y."/>
            <person name="Mondo S."/>
            <person name="Ahrendt S."/>
            <person name="Andreopoulos W."/>
            <person name="Barry K."/>
            <person name="Beard J."/>
            <person name="Benny G.L."/>
            <person name="Blankenship S."/>
            <person name="Bonito G."/>
            <person name="Cuomo C."/>
            <person name="Desiro A."/>
            <person name="Gervers K.A."/>
            <person name="Hundley H."/>
            <person name="Kuo A."/>
            <person name="LaButti K."/>
            <person name="Lang B.F."/>
            <person name="Lipzen A."/>
            <person name="O'Donnell K."/>
            <person name="Pangilinan J."/>
            <person name="Reynolds N."/>
            <person name="Sandor L."/>
            <person name="Smith M.E."/>
            <person name="Tsang A."/>
            <person name="Grigoriev I.V."/>
            <person name="Stajich J.E."/>
            <person name="Spatafora J.W."/>
        </authorList>
    </citation>
    <scope>NUCLEOTIDE SEQUENCE</scope>
    <source>
        <strain evidence="2">RSA 2281</strain>
    </source>
</reference>
<dbReference type="AlphaFoldDB" id="A0AAD5JL71"/>
<protein>
    <submittedName>
        <fullName evidence="2">Phosphatase 2C-like domain-containing protein</fullName>
    </submittedName>
</protein>
<dbReference type="Pfam" id="PF00481">
    <property type="entry name" value="PP2C"/>
    <property type="match status" value="1"/>
</dbReference>
<dbReference type="PANTHER" id="PTHR13832:SF792">
    <property type="entry name" value="GM14286P"/>
    <property type="match status" value="1"/>
</dbReference>
<accession>A0AAD5JL71</accession>
<evidence type="ECO:0000313" key="2">
    <source>
        <dbReference type="EMBL" id="KAI9243405.1"/>
    </source>
</evidence>
<dbReference type="CDD" id="cd00143">
    <property type="entry name" value="PP2Cc"/>
    <property type="match status" value="1"/>
</dbReference>
<dbReference type="InterPro" id="IPR036457">
    <property type="entry name" value="PPM-type-like_dom_sf"/>
</dbReference>
<dbReference type="Proteomes" id="UP001209540">
    <property type="component" value="Unassembled WGS sequence"/>
</dbReference>
<dbReference type="SUPFAM" id="SSF81606">
    <property type="entry name" value="PP2C-like"/>
    <property type="match status" value="1"/>
</dbReference>
<dbReference type="PANTHER" id="PTHR13832">
    <property type="entry name" value="PROTEIN PHOSPHATASE 2C"/>
    <property type="match status" value="1"/>
</dbReference>
<evidence type="ECO:0000259" key="1">
    <source>
        <dbReference type="PROSITE" id="PS51746"/>
    </source>
</evidence>
<keyword evidence="3" id="KW-1185">Reference proteome</keyword>
<sequence>MTIPIKPISTAIAGIGLSGGIGYLYLNKKQTPGAVPSAVPSKPQSHDPRPFTLLTPEEIDNRLRSGQIVNKTSIQRVRAIYTNRMASNKPVEDNYSINTIDNNKLIAGVYDGHIGPFCSELIREQLPIYVARNLKESEVQKTEDNISDAFEMLDQDIQQRFYDLFPKNVTRATEKDIREAVARNPNADKIIKEAITGSCACAVYLDGDDLYAANTGDSRVVIIRQEEDGTWKGRRLVEEQSPAHPSWRAHMISQHPADETEAIVKRNRIFGLIAVGGSFGDIMYKVPREYQMNVLPYIPYEIYNTFARYHHRIVINYRTPPYLYSKPLVSHYKLQKGDRFVVLGTDGLWDELSWDSIRSTDGDQVSAELMSSWSTSQDKNAATHLMRQALLYDVVYKNVGVKLPASDETLEMSKRLTREPSRRYRDDITITVIELNQGQGQSVLENSGPVMEPKEVDVSGPRLAEPRKSSWYSGWVWSRL</sequence>
<dbReference type="InterPro" id="IPR015655">
    <property type="entry name" value="PP2C"/>
</dbReference>